<dbReference type="GO" id="GO:0046872">
    <property type="term" value="F:metal ion binding"/>
    <property type="evidence" value="ECO:0007669"/>
    <property type="project" value="UniProtKB-KW"/>
</dbReference>
<dbReference type="FunFam" id="1.10.340.30:FF:000002">
    <property type="entry name" value="Adenine DNA glycosylase"/>
    <property type="match status" value="1"/>
</dbReference>
<keyword evidence="12" id="KW-0411">Iron-sulfur</keyword>
<dbReference type="GO" id="GO:0034039">
    <property type="term" value="F:8-oxo-7,8-dihydroguanine DNA N-glycosylase activity"/>
    <property type="evidence" value="ECO:0007669"/>
    <property type="project" value="TreeGrafter"/>
</dbReference>
<gene>
    <name evidence="16" type="ordered locus">LFE_0304</name>
</gene>
<evidence type="ECO:0000256" key="5">
    <source>
        <dbReference type="ARBA" id="ARBA00012045"/>
    </source>
</evidence>
<evidence type="ECO:0000256" key="6">
    <source>
        <dbReference type="ARBA" id="ARBA00022023"/>
    </source>
</evidence>
<dbReference type="Proteomes" id="UP000007382">
    <property type="component" value="Chromosome"/>
</dbReference>
<dbReference type="EMBL" id="AP012342">
    <property type="protein sequence ID" value="BAM06026.1"/>
    <property type="molecule type" value="Genomic_DNA"/>
</dbReference>
<accession>I0IL77</accession>
<evidence type="ECO:0000256" key="1">
    <source>
        <dbReference type="ARBA" id="ARBA00000843"/>
    </source>
</evidence>
<evidence type="ECO:0000256" key="3">
    <source>
        <dbReference type="ARBA" id="ARBA00002933"/>
    </source>
</evidence>
<dbReference type="InterPro" id="IPR003265">
    <property type="entry name" value="HhH-GPD_domain"/>
</dbReference>
<dbReference type="GO" id="GO:0035485">
    <property type="term" value="F:adenine/guanine mispair binding"/>
    <property type="evidence" value="ECO:0007669"/>
    <property type="project" value="TreeGrafter"/>
</dbReference>
<dbReference type="KEGG" id="lfc:LFE_0304"/>
<reference evidence="17" key="2">
    <citation type="submission" date="2012-03" db="EMBL/GenBank/DDBJ databases">
        <title>The complete genome sequence of the pioneer microbe on fresh volcanic deposit, Leptospirillum ferrooxidans strain C2-3.</title>
        <authorList>
            <person name="Fujimura R."/>
            <person name="Sato Y."/>
            <person name="Nishizawa T."/>
            <person name="Nanba K."/>
            <person name="Oshima K."/>
            <person name="Hattori M."/>
            <person name="Kamijo T."/>
            <person name="Ohta H."/>
        </authorList>
    </citation>
    <scope>NUCLEOTIDE SEQUENCE [LARGE SCALE GENOMIC DNA]</scope>
    <source>
        <strain evidence="17">C2-3</strain>
    </source>
</reference>
<dbReference type="CDD" id="cd00056">
    <property type="entry name" value="ENDO3c"/>
    <property type="match status" value="1"/>
</dbReference>
<dbReference type="Pfam" id="PF00633">
    <property type="entry name" value="HHH"/>
    <property type="match status" value="1"/>
</dbReference>
<comment type="function">
    <text evidence="3">Adenine glycosylase active on G-A mispairs. MutY also corrects error-prone DNA synthesis past GO lesions which are due to the oxidatively damaged form of guanine: 7,8-dihydro-8-oxoguanine (8-oxo-dGTP).</text>
</comment>
<keyword evidence="10" id="KW-0378">Hydrolase</keyword>
<dbReference type="InterPro" id="IPR044298">
    <property type="entry name" value="MIG/MutY"/>
</dbReference>
<dbReference type="InterPro" id="IPR023170">
    <property type="entry name" value="HhH_base_excis_C"/>
</dbReference>
<keyword evidence="9" id="KW-0227">DNA damage</keyword>
<keyword evidence="14" id="KW-0326">Glycosidase</keyword>
<dbReference type="PANTHER" id="PTHR42944:SF1">
    <property type="entry name" value="ADENINE DNA GLYCOSYLASE"/>
    <property type="match status" value="1"/>
</dbReference>
<dbReference type="GO" id="GO:0006298">
    <property type="term" value="P:mismatch repair"/>
    <property type="evidence" value="ECO:0007669"/>
    <property type="project" value="TreeGrafter"/>
</dbReference>
<evidence type="ECO:0000256" key="13">
    <source>
        <dbReference type="ARBA" id="ARBA00023204"/>
    </source>
</evidence>
<dbReference type="PROSITE" id="PS01155">
    <property type="entry name" value="ENDONUCLEASE_III_2"/>
    <property type="match status" value="1"/>
</dbReference>
<dbReference type="GO" id="GO:0032357">
    <property type="term" value="F:oxidized purine DNA binding"/>
    <property type="evidence" value="ECO:0007669"/>
    <property type="project" value="TreeGrafter"/>
</dbReference>
<dbReference type="HOGENOM" id="CLU_012862_0_2_0"/>
<keyword evidence="11" id="KW-0408">Iron</keyword>
<dbReference type="STRING" id="1162668.LFE_0304"/>
<evidence type="ECO:0000256" key="7">
    <source>
        <dbReference type="ARBA" id="ARBA00022485"/>
    </source>
</evidence>
<dbReference type="InterPro" id="IPR004036">
    <property type="entry name" value="Endonuclease-III-like_CS2"/>
</dbReference>
<dbReference type="Gene3D" id="1.10.340.30">
    <property type="entry name" value="Hypothetical protein, domain 2"/>
    <property type="match status" value="1"/>
</dbReference>
<keyword evidence="17" id="KW-1185">Reference proteome</keyword>
<dbReference type="RefSeq" id="WP_014448519.1">
    <property type="nucleotide sequence ID" value="NC_017094.1"/>
</dbReference>
<dbReference type="Pfam" id="PF00730">
    <property type="entry name" value="HhH-GPD"/>
    <property type="match status" value="1"/>
</dbReference>
<dbReference type="GO" id="GO:0000701">
    <property type="term" value="F:purine-specific mismatch base pair DNA N-glycosylase activity"/>
    <property type="evidence" value="ECO:0007669"/>
    <property type="project" value="UniProtKB-EC"/>
</dbReference>
<evidence type="ECO:0000256" key="9">
    <source>
        <dbReference type="ARBA" id="ARBA00022763"/>
    </source>
</evidence>
<dbReference type="SUPFAM" id="SSF48150">
    <property type="entry name" value="DNA-glycosylase"/>
    <property type="match status" value="1"/>
</dbReference>
<evidence type="ECO:0000313" key="16">
    <source>
        <dbReference type="EMBL" id="BAM06026.1"/>
    </source>
</evidence>
<evidence type="ECO:0000256" key="10">
    <source>
        <dbReference type="ARBA" id="ARBA00022801"/>
    </source>
</evidence>
<reference evidence="16 17" key="1">
    <citation type="journal article" date="2012" name="J. Bacteriol.">
        <title>Complete Genome Sequence of Leptospirillum ferrooxidans Strain C2-3, Isolated from a Fresh Volcanic Ash Deposit on the Island of Miyake, Japan.</title>
        <authorList>
            <person name="Fujimura R."/>
            <person name="Sato Y."/>
            <person name="Nishizawa T."/>
            <person name="Oshima K."/>
            <person name="Kim S.-W."/>
            <person name="Hattori M."/>
            <person name="Kamijo T."/>
            <person name="Ohta H."/>
        </authorList>
    </citation>
    <scope>NUCLEOTIDE SEQUENCE [LARGE SCALE GENOMIC DNA]</scope>
    <source>
        <strain evidence="16 17">C2-3</strain>
    </source>
</reference>
<dbReference type="OrthoDB" id="9802365at2"/>
<evidence type="ECO:0000259" key="15">
    <source>
        <dbReference type="SMART" id="SM00478"/>
    </source>
</evidence>
<comment type="catalytic activity">
    <reaction evidence="1">
        <text>Hydrolyzes free adenine bases from 7,8-dihydro-8-oxoguanine:adenine mismatched double-stranded DNA, leaving an apurinic site.</text>
        <dbReference type="EC" id="3.2.2.31"/>
    </reaction>
</comment>
<dbReference type="InterPro" id="IPR000445">
    <property type="entry name" value="HhH_motif"/>
</dbReference>
<evidence type="ECO:0000256" key="4">
    <source>
        <dbReference type="ARBA" id="ARBA00008343"/>
    </source>
</evidence>
<evidence type="ECO:0000256" key="12">
    <source>
        <dbReference type="ARBA" id="ARBA00023014"/>
    </source>
</evidence>
<keyword evidence="13" id="KW-0234">DNA repair</keyword>
<dbReference type="InterPro" id="IPR011257">
    <property type="entry name" value="DNA_glycosylase"/>
</dbReference>
<organism evidence="16 17">
    <name type="scientific">Leptospirillum ferrooxidans (strain C2-3)</name>
    <dbReference type="NCBI Taxonomy" id="1162668"/>
    <lineage>
        <taxon>Bacteria</taxon>
        <taxon>Pseudomonadati</taxon>
        <taxon>Nitrospirota</taxon>
        <taxon>Nitrospiria</taxon>
        <taxon>Nitrospirales</taxon>
        <taxon>Nitrospiraceae</taxon>
        <taxon>Leptospirillum</taxon>
    </lineage>
</organism>
<evidence type="ECO:0000256" key="11">
    <source>
        <dbReference type="ARBA" id="ARBA00023004"/>
    </source>
</evidence>
<dbReference type="PATRIC" id="fig|1162668.3.peg.349"/>
<sequence length="367" mass="41165">MTGKGLFLETISRSVDQEDLLAGRASFNFLEARDRLLGWYGNVARKLPWRDPITPYRVWVSEIMLQQTTVSAVVGYFERFMVRFPSVDLLAESSENDLLKLWEGLGYYQRARNLHRAAKMIVVSGSFPRTKAQWELLPGIGPSTAGAIASIAFGEREPILDANVRRVNRRLFQFMDSPEKGDKLEYLWNISRAFVELPGDSPGEVNQALMDLGATVCRIRAPLCDECPLSSQCLTSRFSLDSSLPIMKRGFRRKVIRTALVLPPEKGLTLVIRSGGRFLEGLWDFPGDVMDEVASSEKTGRMIGRVSHVYTHIEEEVLIIEVDVLPTGSENARVFPGIGEAREVPLTGAAKKVMRVLEKRELFKTNG</sequence>
<proteinExistence type="inferred from homology"/>
<dbReference type="eggNOG" id="COG1194">
    <property type="taxonomic scope" value="Bacteria"/>
</dbReference>
<evidence type="ECO:0000256" key="14">
    <source>
        <dbReference type="ARBA" id="ARBA00023295"/>
    </source>
</evidence>
<dbReference type="EC" id="3.2.2.31" evidence="5"/>
<dbReference type="AlphaFoldDB" id="I0IL77"/>
<feature type="domain" description="HhH-GPD" evidence="15">
    <location>
        <begin position="64"/>
        <end position="215"/>
    </location>
</feature>
<dbReference type="SUPFAM" id="SSF55811">
    <property type="entry name" value="Nudix"/>
    <property type="match status" value="1"/>
</dbReference>
<dbReference type="InterPro" id="IPR015797">
    <property type="entry name" value="NUDIX_hydrolase-like_dom_sf"/>
</dbReference>
<keyword evidence="7" id="KW-0004">4Fe-4S</keyword>
<dbReference type="GO" id="GO:0006284">
    <property type="term" value="P:base-excision repair"/>
    <property type="evidence" value="ECO:0007669"/>
    <property type="project" value="InterPro"/>
</dbReference>
<dbReference type="PANTHER" id="PTHR42944">
    <property type="entry name" value="ADENINE DNA GLYCOSYLASE"/>
    <property type="match status" value="1"/>
</dbReference>
<evidence type="ECO:0000256" key="2">
    <source>
        <dbReference type="ARBA" id="ARBA00001966"/>
    </source>
</evidence>
<keyword evidence="8" id="KW-0479">Metal-binding</keyword>
<comment type="similarity">
    <text evidence="4">Belongs to the Nth/MutY family.</text>
</comment>
<evidence type="ECO:0000256" key="8">
    <source>
        <dbReference type="ARBA" id="ARBA00022723"/>
    </source>
</evidence>
<dbReference type="SMART" id="SM00478">
    <property type="entry name" value="ENDO3c"/>
    <property type="match status" value="1"/>
</dbReference>
<comment type="cofactor">
    <cofactor evidence="2">
        <name>[4Fe-4S] cluster</name>
        <dbReference type="ChEBI" id="CHEBI:49883"/>
    </cofactor>
</comment>
<evidence type="ECO:0000313" key="17">
    <source>
        <dbReference type="Proteomes" id="UP000007382"/>
    </source>
</evidence>
<protein>
    <recommendedName>
        <fullName evidence="6">Adenine DNA glycosylase</fullName>
        <ecNumber evidence="5">3.2.2.31</ecNumber>
    </recommendedName>
</protein>
<dbReference type="Gene3D" id="1.10.1670.10">
    <property type="entry name" value="Helix-hairpin-Helix base-excision DNA repair enzymes (C-terminal)"/>
    <property type="match status" value="1"/>
</dbReference>
<name>I0IL77_LEPFC</name>
<dbReference type="GO" id="GO:0051539">
    <property type="term" value="F:4 iron, 4 sulfur cluster binding"/>
    <property type="evidence" value="ECO:0007669"/>
    <property type="project" value="UniProtKB-KW"/>
</dbReference>